<dbReference type="InterPro" id="IPR045939">
    <property type="entry name" value="YhcR_N"/>
</dbReference>
<reference evidence="6" key="1">
    <citation type="submission" date="2016-11" db="EMBL/GenBank/DDBJ databases">
        <authorList>
            <person name="Varghese N."/>
            <person name="Submissions S."/>
        </authorList>
    </citation>
    <scope>NUCLEOTIDE SEQUENCE [LARGE SCALE GENOMIC DNA]</scope>
    <source>
        <strain evidence="6">DSM 27370</strain>
    </source>
</reference>
<evidence type="ECO:0000256" key="1">
    <source>
        <dbReference type="SAM" id="MobiDB-lite"/>
    </source>
</evidence>
<feature type="domain" description="DUF5689" evidence="3">
    <location>
        <begin position="41"/>
        <end position="258"/>
    </location>
</feature>
<feature type="signal peptide" evidence="2">
    <location>
        <begin position="1"/>
        <end position="22"/>
    </location>
</feature>
<evidence type="ECO:0000313" key="5">
    <source>
        <dbReference type="EMBL" id="SHF00249.1"/>
    </source>
</evidence>
<proteinExistence type="predicted"/>
<sequence length="649" mass="69657">MKTLKRLSYLLLIAILATVTSCERDYDAPPLNMPEYTGDAPNITIAGLKEKYASVTSSSPQLIEESLILQARVGGNDISGNIYKQVIIQDATGGISIGVDQNSIYTTYRVGQEIFIDLKNLYIVNYGGELQIGYGTTQANRIPWENFKDQAHLNGWPDSTQVAPKVVAIKDLNVTMNNTVVQLDNVYFVNGGKTTFAVNDATTSQTLKDADGNSIDVRTSSYSNFANDLLPSGTGTLIGVLGRYNGNWQFTIRSTADIKDFGGETPTTPEGTGTGTKEDPYDITNAIAKQGENDVWVKGYIVGAVPAAVLNEAEFTAPFTSQSNLLIAASADETDPTKCFPIQLVYNTDPRNINLNQNPDNKGKEVLLRGNLTTYFGVAAMKETSEYVLEGGSTTPEPEPGTGTGTKDDPYDLANAIAKQGETGMWIKAYIVGAVPAAVLAEAEFTAPFTSQSNILVAATPNETDPTKCFPIQLKSGSDVRTNLNLNQNPGMLGKEVKLYGDLTTYFNVPGLKETSDFEVEGGTDPTPGDNDGTKEKPYTVSEYVALESGTDIWVEAYIVGNVPGSKLEEALFVAPFGSNTNILIADSPTETDVTKCVPVQLPASPASLRQDLGLVSKPEVLGSKVKLKGNTGAYFTVPGLRGVSEYEF</sequence>
<keyword evidence="2" id="KW-0732">Signal</keyword>
<feature type="domain" description="Endonuclease YhcR N-terminal" evidence="4">
    <location>
        <begin position="411"/>
        <end position="520"/>
    </location>
</feature>
<keyword evidence="6" id="KW-1185">Reference proteome</keyword>
<feature type="region of interest" description="Disordered" evidence="1">
    <location>
        <begin position="259"/>
        <end position="280"/>
    </location>
</feature>
<protein>
    <submittedName>
        <fullName evidence="5">Uncharacterized protein</fullName>
    </submittedName>
</protein>
<feature type="domain" description="Endonuclease YhcR N-terminal" evidence="4">
    <location>
        <begin position="281"/>
        <end position="389"/>
    </location>
</feature>
<dbReference type="STRING" id="1346286.SAMN05444362_10361"/>
<dbReference type="Pfam" id="PF19886">
    <property type="entry name" value="DUF6359"/>
    <property type="match status" value="3"/>
</dbReference>
<dbReference type="Proteomes" id="UP000184480">
    <property type="component" value="Unassembled WGS sequence"/>
</dbReference>
<dbReference type="Pfam" id="PF18942">
    <property type="entry name" value="DUF5689"/>
    <property type="match status" value="1"/>
</dbReference>
<dbReference type="AlphaFoldDB" id="A0A1M4Y3J0"/>
<evidence type="ECO:0000259" key="3">
    <source>
        <dbReference type="Pfam" id="PF18942"/>
    </source>
</evidence>
<feature type="region of interest" description="Disordered" evidence="1">
    <location>
        <begin position="390"/>
        <end position="410"/>
    </location>
</feature>
<dbReference type="RefSeq" id="WP_062177235.1">
    <property type="nucleotide sequence ID" value="NZ_BBXL01000003.1"/>
</dbReference>
<feature type="chain" id="PRO_5009908384" evidence="2">
    <location>
        <begin position="23"/>
        <end position="649"/>
    </location>
</feature>
<organism evidence="5 6">
    <name type="scientific">Dysgonomonas macrotermitis</name>
    <dbReference type="NCBI Taxonomy" id="1346286"/>
    <lineage>
        <taxon>Bacteria</taxon>
        <taxon>Pseudomonadati</taxon>
        <taxon>Bacteroidota</taxon>
        <taxon>Bacteroidia</taxon>
        <taxon>Bacteroidales</taxon>
        <taxon>Dysgonomonadaceae</taxon>
        <taxon>Dysgonomonas</taxon>
    </lineage>
</organism>
<evidence type="ECO:0000259" key="4">
    <source>
        <dbReference type="Pfam" id="PF19886"/>
    </source>
</evidence>
<evidence type="ECO:0000313" key="6">
    <source>
        <dbReference type="Proteomes" id="UP000184480"/>
    </source>
</evidence>
<feature type="region of interest" description="Disordered" evidence="1">
    <location>
        <begin position="516"/>
        <end position="537"/>
    </location>
</feature>
<dbReference type="InterPro" id="IPR043744">
    <property type="entry name" value="DUF5689"/>
</dbReference>
<dbReference type="PROSITE" id="PS51257">
    <property type="entry name" value="PROKAR_LIPOPROTEIN"/>
    <property type="match status" value="1"/>
</dbReference>
<evidence type="ECO:0000256" key="2">
    <source>
        <dbReference type="SAM" id="SignalP"/>
    </source>
</evidence>
<dbReference type="OrthoDB" id="1492759at2"/>
<feature type="domain" description="Endonuclease YhcR N-terminal" evidence="4">
    <location>
        <begin position="539"/>
        <end position="649"/>
    </location>
</feature>
<accession>A0A1M4Y3J0</accession>
<gene>
    <name evidence="5" type="ORF">SAMN05444362_10361</name>
</gene>
<name>A0A1M4Y3J0_9BACT</name>
<dbReference type="EMBL" id="FQUC01000003">
    <property type="protein sequence ID" value="SHF00249.1"/>
    <property type="molecule type" value="Genomic_DNA"/>
</dbReference>